<evidence type="ECO:0000313" key="1">
    <source>
        <dbReference type="EMBL" id="KAF1754879.1"/>
    </source>
</evidence>
<evidence type="ECO:0000313" key="2">
    <source>
        <dbReference type="Proteomes" id="UP000483820"/>
    </source>
</evidence>
<dbReference type="Proteomes" id="UP000483820">
    <property type="component" value="Chromosome V"/>
</dbReference>
<dbReference type="GeneID" id="9808653"/>
<name>A0A6A5GKL7_CAERE</name>
<organism evidence="1 2">
    <name type="scientific">Caenorhabditis remanei</name>
    <name type="common">Caenorhabditis vulgaris</name>
    <dbReference type="NCBI Taxonomy" id="31234"/>
    <lineage>
        <taxon>Eukaryota</taxon>
        <taxon>Metazoa</taxon>
        <taxon>Ecdysozoa</taxon>
        <taxon>Nematoda</taxon>
        <taxon>Chromadorea</taxon>
        <taxon>Rhabditida</taxon>
        <taxon>Rhabditina</taxon>
        <taxon>Rhabditomorpha</taxon>
        <taxon>Rhabditoidea</taxon>
        <taxon>Rhabditidae</taxon>
        <taxon>Peloderinae</taxon>
        <taxon>Caenorhabditis</taxon>
    </lineage>
</organism>
<accession>A0A6A5GKL7</accession>
<dbReference type="RefSeq" id="XP_003104620.2">
    <property type="nucleotide sequence ID" value="XM_003104572.2"/>
</dbReference>
<dbReference type="KEGG" id="crq:GCK72_021444"/>
<dbReference type="EMBL" id="WUAV01000005">
    <property type="protein sequence ID" value="KAF1754879.1"/>
    <property type="molecule type" value="Genomic_DNA"/>
</dbReference>
<dbReference type="CTD" id="9808653"/>
<sequence length="207" mass="23871">MIFPLQFAGEIPPFDSHFKDEPKQKTMSFVELDRGILLPLKAKPKMRETKTIVGLYDTDSEDEEILFSKEMLNRLRKREASMKNPQLPSSSAVTEAITVDTNSEKSAPVYFGSRMAEFNNMLRLLERKREESIWDEKYAQASAIDESVKDLKAREAGLRELIIEREDALKRKDLIVAQRSKDRFDKNMSDSLHLPTIRGFLSDEEVV</sequence>
<reference evidence="1 2" key="1">
    <citation type="submission" date="2019-12" db="EMBL/GenBank/DDBJ databases">
        <title>Chromosome-level assembly of the Caenorhabditis remanei genome.</title>
        <authorList>
            <person name="Teterina A.A."/>
            <person name="Willis J.H."/>
            <person name="Phillips P.C."/>
        </authorList>
    </citation>
    <scope>NUCLEOTIDE SEQUENCE [LARGE SCALE GENOMIC DNA]</scope>
    <source>
        <strain evidence="1 2">PX506</strain>
        <tissue evidence="1">Whole organism</tissue>
    </source>
</reference>
<comment type="caution">
    <text evidence="1">The sequence shown here is derived from an EMBL/GenBank/DDBJ whole genome shotgun (WGS) entry which is preliminary data.</text>
</comment>
<protein>
    <submittedName>
        <fullName evidence="1">Uncharacterized protein</fullName>
    </submittedName>
</protein>
<gene>
    <name evidence="1" type="ORF">GCK72_021444</name>
</gene>
<proteinExistence type="predicted"/>
<dbReference type="AlphaFoldDB" id="A0A6A5GKL7"/>